<dbReference type="EMBL" id="JARKIE010000282">
    <property type="protein sequence ID" value="KAJ7658098.1"/>
    <property type="molecule type" value="Genomic_DNA"/>
</dbReference>
<keyword evidence="9" id="KW-0418">Kinase</keyword>
<comment type="subcellular location">
    <subcellularLocation>
        <location evidence="1">Cytoplasm</location>
        <location evidence="1">Cytoskeleton</location>
    </subcellularLocation>
</comment>
<accession>A0AAD7CQG2</accession>
<dbReference type="SUPFAM" id="SSF47912">
    <property type="entry name" value="Wiscott-Aldrich syndrome protein, WASP, C-terminal domain"/>
    <property type="match status" value="1"/>
</dbReference>
<evidence type="ECO:0000256" key="1">
    <source>
        <dbReference type="ARBA" id="ARBA00004245"/>
    </source>
</evidence>
<feature type="domain" description="CRIB" evidence="14">
    <location>
        <begin position="10"/>
        <end position="23"/>
    </location>
</feature>
<comment type="similarity">
    <text evidence="2">Belongs to the protein kinase superfamily. STE Ser/Thr protein kinase family. STE20 subfamily.</text>
</comment>
<evidence type="ECO:0000256" key="8">
    <source>
        <dbReference type="ARBA" id="ARBA00022741"/>
    </source>
</evidence>
<dbReference type="InterPro" id="IPR033923">
    <property type="entry name" value="PAK_BD"/>
</dbReference>
<dbReference type="SMART" id="SM00285">
    <property type="entry name" value="PBD"/>
    <property type="match status" value="1"/>
</dbReference>
<evidence type="ECO:0000259" key="14">
    <source>
        <dbReference type="PROSITE" id="PS50108"/>
    </source>
</evidence>
<comment type="catalytic activity">
    <reaction evidence="12">
        <text>L-threonyl-[protein] + ATP = O-phospho-L-threonyl-[protein] + ADP + H(+)</text>
        <dbReference type="Rhea" id="RHEA:46608"/>
        <dbReference type="Rhea" id="RHEA-COMP:11060"/>
        <dbReference type="Rhea" id="RHEA-COMP:11605"/>
        <dbReference type="ChEBI" id="CHEBI:15378"/>
        <dbReference type="ChEBI" id="CHEBI:30013"/>
        <dbReference type="ChEBI" id="CHEBI:30616"/>
        <dbReference type="ChEBI" id="CHEBI:61977"/>
        <dbReference type="ChEBI" id="CHEBI:456216"/>
        <dbReference type="EC" id="2.7.11.1"/>
    </reaction>
</comment>
<feature type="non-terminal residue" evidence="15">
    <location>
        <position position="96"/>
    </location>
</feature>
<dbReference type="GO" id="GO:0007015">
    <property type="term" value="P:actin filament organization"/>
    <property type="evidence" value="ECO:0007669"/>
    <property type="project" value="InterPro"/>
</dbReference>
<comment type="caution">
    <text evidence="15">The sequence shown here is derived from an EMBL/GenBank/DDBJ whole genome shotgun (WGS) entry which is preliminary data.</text>
</comment>
<evidence type="ECO:0000256" key="10">
    <source>
        <dbReference type="ARBA" id="ARBA00022840"/>
    </source>
</evidence>
<organism evidence="15 16">
    <name type="scientific">Mycena rosella</name>
    <name type="common">Pink bonnet</name>
    <name type="synonym">Agaricus rosellus</name>
    <dbReference type="NCBI Taxonomy" id="1033263"/>
    <lineage>
        <taxon>Eukaryota</taxon>
        <taxon>Fungi</taxon>
        <taxon>Dikarya</taxon>
        <taxon>Basidiomycota</taxon>
        <taxon>Agaricomycotina</taxon>
        <taxon>Agaricomycetes</taxon>
        <taxon>Agaricomycetidae</taxon>
        <taxon>Agaricales</taxon>
        <taxon>Marasmiineae</taxon>
        <taxon>Mycenaceae</taxon>
        <taxon>Mycena</taxon>
    </lineage>
</organism>
<gene>
    <name evidence="15" type="ORF">B0H17DRAFT_861910</name>
</gene>
<feature type="non-terminal residue" evidence="15">
    <location>
        <position position="1"/>
    </location>
</feature>
<dbReference type="GO" id="GO:0005524">
    <property type="term" value="F:ATP binding"/>
    <property type="evidence" value="ECO:0007669"/>
    <property type="project" value="UniProtKB-KW"/>
</dbReference>
<dbReference type="InterPro" id="IPR000095">
    <property type="entry name" value="CRIB_dom"/>
</dbReference>
<keyword evidence="6" id="KW-0597">Phosphoprotein</keyword>
<dbReference type="GO" id="GO:0005856">
    <property type="term" value="C:cytoskeleton"/>
    <property type="evidence" value="ECO:0007669"/>
    <property type="project" value="UniProtKB-SubCell"/>
</dbReference>
<name>A0AAD7CQG2_MYCRO</name>
<evidence type="ECO:0000256" key="5">
    <source>
        <dbReference type="ARBA" id="ARBA00022527"/>
    </source>
</evidence>
<dbReference type="InterPro" id="IPR011026">
    <property type="entry name" value="WAS_C"/>
</dbReference>
<dbReference type="GO" id="GO:0004674">
    <property type="term" value="F:protein serine/threonine kinase activity"/>
    <property type="evidence" value="ECO:0007669"/>
    <property type="project" value="UniProtKB-KW"/>
</dbReference>
<dbReference type="InterPro" id="IPR036936">
    <property type="entry name" value="CRIB_dom_sf"/>
</dbReference>
<keyword evidence="7" id="KW-0808">Transferase</keyword>
<evidence type="ECO:0000256" key="12">
    <source>
        <dbReference type="ARBA" id="ARBA00047899"/>
    </source>
</evidence>
<sequence length="96" mass="10788">IFNTAKRPEISTPYDPVHLTHVGFNSSTGEFTGLPKEWQQLLQESGISREQQEKNPQAVMEIVKFYQEGQAEGWDKLGAMGAFEPDDGFQNPVSVF</sequence>
<protein>
    <recommendedName>
        <fullName evidence="3">non-specific serine/threonine protein kinase</fullName>
        <ecNumber evidence="3">2.7.11.1</ecNumber>
    </recommendedName>
</protein>
<evidence type="ECO:0000256" key="13">
    <source>
        <dbReference type="ARBA" id="ARBA00048679"/>
    </source>
</evidence>
<evidence type="ECO:0000256" key="9">
    <source>
        <dbReference type="ARBA" id="ARBA00022777"/>
    </source>
</evidence>
<dbReference type="EC" id="2.7.11.1" evidence="3"/>
<evidence type="ECO:0000256" key="11">
    <source>
        <dbReference type="ARBA" id="ARBA00023212"/>
    </source>
</evidence>
<evidence type="ECO:0000256" key="4">
    <source>
        <dbReference type="ARBA" id="ARBA00022490"/>
    </source>
</evidence>
<proteinExistence type="inferred from homology"/>
<reference evidence="15" key="1">
    <citation type="submission" date="2023-03" db="EMBL/GenBank/DDBJ databases">
        <title>Massive genome expansion in bonnet fungi (Mycena s.s.) driven by repeated elements and novel gene families across ecological guilds.</title>
        <authorList>
            <consortium name="Lawrence Berkeley National Laboratory"/>
            <person name="Harder C.B."/>
            <person name="Miyauchi S."/>
            <person name="Viragh M."/>
            <person name="Kuo A."/>
            <person name="Thoen E."/>
            <person name="Andreopoulos B."/>
            <person name="Lu D."/>
            <person name="Skrede I."/>
            <person name="Drula E."/>
            <person name="Henrissat B."/>
            <person name="Morin E."/>
            <person name="Kohler A."/>
            <person name="Barry K."/>
            <person name="LaButti K."/>
            <person name="Morin E."/>
            <person name="Salamov A."/>
            <person name="Lipzen A."/>
            <person name="Mereny Z."/>
            <person name="Hegedus B."/>
            <person name="Baldrian P."/>
            <person name="Stursova M."/>
            <person name="Weitz H."/>
            <person name="Taylor A."/>
            <person name="Grigoriev I.V."/>
            <person name="Nagy L.G."/>
            <person name="Martin F."/>
            <person name="Kauserud H."/>
        </authorList>
    </citation>
    <scope>NUCLEOTIDE SEQUENCE</scope>
    <source>
        <strain evidence="15">CBHHK067</strain>
    </source>
</reference>
<dbReference type="CDD" id="cd01093">
    <property type="entry name" value="CRIB_PAK_like"/>
    <property type="match status" value="1"/>
</dbReference>
<keyword evidence="5" id="KW-0723">Serine/threonine-protein kinase</keyword>
<dbReference type="FunFam" id="3.90.810.10:FF:000005">
    <property type="entry name" value="Non-specific serine/threonine protein kinase"/>
    <property type="match status" value="1"/>
</dbReference>
<evidence type="ECO:0000256" key="2">
    <source>
        <dbReference type="ARBA" id="ARBA00008874"/>
    </source>
</evidence>
<evidence type="ECO:0000313" key="15">
    <source>
        <dbReference type="EMBL" id="KAJ7658098.1"/>
    </source>
</evidence>
<evidence type="ECO:0000313" key="16">
    <source>
        <dbReference type="Proteomes" id="UP001221757"/>
    </source>
</evidence>
<keyword evidence="11" id="KW-0206">Cytoskeleton</keyword>
<dbReference type="Proteomes" id="UP001221757">
    <property type="component" value="Unassembled WGS sequence"/>
</dbReference>
<comment type="catalytic activity">
    <reaction evidence="13">
        <text>L-seryl-[protein] + ATP = O-phospho-L-seryl-[protein] + ADP + H(+)</text>
        <dbReference type="Rhea" id="RHEA:17989"/>
        <dbReference type="Rhea" id="RHEA-COMP:9863"/>
        <dbReference type="Rhea" id="RHEA-COMP:11604"/>
        <dbReference type="ChEBI" id="CHEBI:15378"/>
        <dbReference type="ChEBI" id="CHEBI:29999"/>
        <dbReference type="ChEBI" id="CHEBI:30616"/>
        <dbReference type="ChEBI" id="CHEBI:83421"/>
        <dbReference type="ChEBI" id="CHEBI:456216"/>
        <dbReference type="EC" id="2.7.11.1"/>
    </reaction>
</comment>
<dbReference type="AlphaFoldDB" id="A0AAD7CQG2"/>
<dbReference type="Gene3D" id="3.90.810.10">
    <property type="entry name" value="CRIB domain"/>
    <property type="match status" value="1"/>
</dbReference>
<keyword evidence="8" id="KW-0547">Nucleotide-binding</keyword>
<dbReference type="Pfam" id="PF00786">
    <property type="entry name" value="PBD"/>
    <property type="match status" value="1"/>
</dbReference>
<evidence type="ECO:0000256" key="3">
    <source>
        <dbReference type="ARBA" id="ARBA00012513"/>
    </source>
</evidence>
<keyword evidence="10" id="KW-0067">ATP-binding</keyword>
<evidence type="ECO:0000256" key="6">
    <source>
        <dbReference type="ARBA" id="ARBA00022553"/>
    </source>
</evidence>
<keyword evidence="4" id="KW-0963">Cytoplasm</keyword>
<keyword evidence="16" id="KW-1185">Reference proteome</keyword>
<evidence type="ECO:0000256" key="7">
    <source>
        <dbReference type="ARBA" id="ARBA00022679"/>
    </source>
</evidence>
<dbReference type="PROSITE" id="PS50108">
    <property type="entry name" value="CRIB"/>
    <property type="match status" value="1"/>
</dbReference>